<accession>A0A2T3BC38</accession>
<protein>
    <submittedName>
        <fullName evidence="3">Uncharacterized protein</fullName>
    </submittedName>
</protein>
<dbReference type="GO" id="GO:0006874">
    <property type="term" value="P:intracellular calcium ion homeostasis"/>
    <property type="evidence" value="ECO:0007669"/>
    <property type="project" value="TreeGrafter"/>
</dbReference>
<keyword evidence="1" id="KW-0813">Transport</keyword>
<keyword evidence="4" id="KW-1185">Reference proteome</keyword>
<evidence type="ECO:0000313" key="3">
    <source>
        <dbReference type="EMBL" id="PSS25860.1"/>
    </source>
</evidence>
<dbReference type="GeneID" id="36571565"/>
<gene>
    <name evidence="3" type="ORF">M430DRAFT_16569</name>
</gene>
<dbReference type="GO" id="GO:0015369">
    <property type="term" value="F:calcium:proton antiporter activity"/>
    <property type="evidence" value="ECO:0007669"/>
    <property type="project" value="TreeGrafter"/>
</dbReference>
<sequence>MGTTFGSAVKTVLFMVLLKNSQFQVIQFTILRSILATQLLCLGLCFTVGGIRYNGQEFDEVVSEVGGDLLLVAVFGLIIPAAFRTAVIASDNMERAFIDAKILSISRITSILLIVAYTICVFSQLRTHQSIYGAIFEAPTITNTPTDTTNPTHLSLPLRNV</sequence>
<dbReference type="Gene3D" id="1.20.1420.30">
    <property type="entry name" value="NCX, central ion-binding region"/>
    <property type="match status" value="1"/>
</dbReference>
<feature type="transmembrane region" description="Helical" evidence="2">
    <location>
        <begin position="69"/>
        <end position="90"/>
    </location>
</feature>
<dbReference type="OrthoDB" id="1699231at2759"/>
<dbReference type="RefSeq" id="XP_024724459.1">
    <property type="nucleotide sequence ID" value="XM_024863484.1"/>
</dbReference>
<dbReference type="InterPro" id="IPR004713">
    <property type="entry name" value="CaH_exchang"/>
</dbReference>
<dbReference type="STRING" id="857342.A0A2T3BC38"/>
<name>A0A2T3BC38_AMORE</name>
<evidence type="ECO:0000313" key="4">
    <source>
        <dbReference type="Proteomes" id="UP000241818"/>
    </source>
</evidence>
<evidence type="ECO:0000256" key="1">
    <source>
        <dbReference type="ARBA" id="ARBA00023065"/>
    </source>
</evidence>
<dbReference type="InParanoid" id="A0A2T3BC38"/>
<dbReference type="Proteomes" id="UP000241818">
    <property type="component" value="Unassembled WGS sequence"/>
</dbReference>
<keyword evidence="2" id="KW-1133">Transmembrane helix</keyword>
<dbReference type="PANTHER" id="PTHR31503:SF14">
    <property type="entry name" value="VACUOLAR CALCIUM ION TRANSPORTER"/>
    <property type="match status" value="1"/>
</dbReference>
<reference evidence="3 4" key="1">
    <citation type="journal article" date="2018" name="New Phytol.">
        <title>Comparative genomics and transcriptomics depict ericoid mycorrhizal fungi as versatile saprotrophs and plant mutualists.</title>
        <authorList>
            <person name="Martino E."/>
            <person name="Morin E."/>
            <person name="Grelet G.A."/>
            <person name="Kuo A."/>
            <person name="Kohler A."/>
            <person name="Daghino S."/>
            <person name="Barry K.W."/>
            <person name="Cichocki N."/>
            <person name="Clum A."/>
            <person name="Dockter R.B."/>
            <person name="Hainaut M."/>
            <person name="Kuo R.C."/>
            <person name="LaButti K."/>
            <person name="Lindahl B.D."/>
            <person name="Lindquist E.A."/>
            <person name="Lipzen A."/>
            <person name="Khouja H.R."/>
            <person name="Magnuson J."/>
            <person name="Murat C."/>
            <person name="Ohm R.A."/>
            <person name="Singer S.W."/>
            <person name="Spatafora J.W."/>
            <person name="Wang M."/>
            <person name="Veneault-Fourrey C."/>
            <person name="Henrissat B."/>
            <person name="Grigoriev I.V."/>
            <person name="Martin F.M."/>
            <person name="Perotto S."/>
        </authorList>
    </citation>
    <scope>NUCLEOTIDE SEQUENCE [LARGE SCALE GENOMIC DNA]</scope>
    <source>
        <strain evidence="3 4">ATCC 22711</strain>
    </source>
</reference>
<dbReference type="EMBL" id="KZ679007">
    <property type="protein sequence ID" value="PSS25860.1"/>
    <property type="molecule type" value="Genomic_DNA"/>
</dbReference>
<organism evidence="3 4">
    <name type="scientific">Amorphotheca resinae ATCC 22711</name>
    <dbReference type="NCBI Taxonomy" id="857342"/>
    <lineage>
        <taxon>Eukaryota</taxon>
        <taxon>Fungi</taxon>
        <taxon>Dikarya</taxon>
        <taxon>Ascomycota</taxon>
        <taxon>Pezizomycotina</taxon>
        <taxon>Leotiomycetes</taxon>
        <taxon>Helotiales</taxon>
        <taxon>Amorphothecaceae</taxon>
        <taxon>Amorphotheca</taxon>
    </lineage>
</organism>
<proteinExistence type="predicted"/>
<keyword evidence="2" id="KW-0472">Membrane</keyword>
<keyword evidence="2" id="KW-0812">Transmembrane</keyword>
<feature type="transmembrane region" description="Helical" evidence="2">
    <location>
        <begin position="25"/>
        <end position="48"/>
    </location>
</feature>
<dbReference type="GO" id="GO:0000329">
    <property type="term" value="C:fungal-type vacuole membrane"/>
    <property type="evidence" value="ECO:0007669"/>
    <property type="project" value="TreeGrafter"/>
</dbReference>
<dbReference type="AlphaFoldDB" id="A0A2T3BC38"/>
<dbReference type="InterPro" id="IPR044880">
    <property type="entry name" value="NCX_ion-bd_dom_sf"/>
</dbReference>
<feature type="transmembrane region" description="Helical" evidence="2">
    <location>
        <begin position="102"/>
        <end position="122"/>
    </location>
</feature>
<dbReference type="PANTHER" id="PTHR31503">
    <property type="entry name" value="VACUOLAR CALCIUM ION TRANSPORTER"/>
    <property type="match status" value="1"/>
</dbReference>
<keyword evidence="1" id="KW-0406">Ion transport</keyword>
<evidence type="ECO:0000256" key="2">
    <source>
        <dbReference type="SAM" id="Phobius"/>
    </source>
</evidence>